<proteinExistence type="predicted"/>
<feature type="region of interest" description="Disordered" evidence="1">
    <location>
        <begin position="154"/>
        <end position="176"/>
    </location>
</feature>
<feature type="region of interest" description="Disordered" evidence="1">
    <location>
        <begin position="276"/>
        <end position="304"/>
    </location>
</feature>
<feature type="compositionally biased region" description="Low complexity" evidence="1">
    <location>
        <begin position="278"/>
        <end position="292"/>
    </location>
</feature>
<sequence>MPVLLMKNEEKCSKNTPLNYFTGQITLTTLRVSPTLTFWTVFLRNAQKPLSLDIEEDTLNSVEITPTKLTRSVCVTSDFDYKLSCLFCTQKGSTKKKSLNVLQARTGNRQWNILEHAKTLWQDDLQLLARCVGQNLITKEGKVPSKVYASVSKEETRLQKRSHNQRSYSRGAPSNHIPPAYERKNVFFPGTERRFSGLLISSGVQFCKSDLKYLTIRMKNKYGDSLQIGAKKGQMIYLYLKEKISAGNSARQVSLLMKKAKGSDFAIEIDVSSEESADPSLSSVPASSDVSSGENDDPSLSSVTASSELITTNDLHGRRSSMRMRSNLGSYSDRDDLRSFCYVAMRLQNKIKETAKVLGQNKEDMTTSSEFASCMIPPCSLIYWPSSSVT</sequence>
<gene>
    <name evidence="2" type="ORF">QYM36_019168</name>
</gene>
<dbReference type="Proteomes" id="UP001187531">
    <property type="component" value="Unassembled WGS sequence"/>
</dbReference>
<protein>
    <submittedName>
        <fullName evidence="2">Uncharacterized protein</fullName>
    </submittedName>
</protein>
<name>A0AA88KTQ3_ARTSF</name>
<evidence type="ECO:0000256" key="1">
    <source>
        <dbReference type="SAM" id="MobiDB-lite"/>
    </source>
</evidence>
<comment type="caution">
    <text evidence="2">The sequence shown here is derived from an EMBL/GenBank/DDBJ whole genome shotgun (WGS) entry which is preliminary data.</text>
</comment>
<accession>A0AA88KTQ3</accession>
<keyword evidence="3" id="KW-1185">Reference proteome</keyword>
<dbReference type="EMBL" id="JAVRJZ010000569">
    <property type="protein sequence ID" value="KAK2702221.1"/>
    <property type="molecule type" value="Genomic_DNA"/>
</dbReference>
<evidence type="ECO:0000313" key="3">
    <source>
        <dbReference type="Proteomes" id="UP001187531"/>
    </source>
</evidence>
<organism evidence="2 3">
    <name type="scientific">Artemia franciscana</name>
    <name type="common">Brine shrimp</name>
    <name type="synonym">Artemia sanfranciscana</name>
    <dbReference type="NCBI Taxonomy" id="6661"/>
    <lineage>
        <taxon>Eukaryota</taxon>
        <taxon>Metazoa</taxon>
        <taxon>Ecdysozoa</taxon>
        <taxon>Arthropoda</taxon>
        <taxon>Crustacea</taxon>
        <taxon>Branchiopoda</taxon>
        <taxon>Anostraca</taxon>
        <taxon>Artemiidae</taxon>
        <taxon>Artemia</taxon>
    </lineage>
</organism>
<evidence type="ECO:0000313" key="2">
    <source>
        <dbReference type="EMBL" id="KAK2702221.1"/>
    </source>
</evidence>
<dbReference type="AlphaFoldDB" id="A0AA88KTQ3"/>
<reference evidence="2" key="1">
    <citation type="submission" date="2023-07" db="EMBL/GenBank/DDBJ databases">
        <title>Chromosome-level genome assembly of Artemia franciscana.</title>
        <authorList>
            <person name="Jo E."/>
        </authorList>
    </citation>
    <scope>NUCLEOTIDE SEQUENCE</scope>
    <source>
        <tissue evidence="2">Whole body</tissue>
    </source>
</reference>